<reference evidence="1 2" key="1">
    <citation type="journal article" date="2024" name="Science">
        <title>Giant polyketide synthase enzymes in the biosynthesis of giant marine polyether toxins.</title>
        <authorList>
            <person name="Fallon T.R."/>
            <person name="Shende V.V."/>
            <person name="Wierzbicki I.H."/>
            <person name="Pendleton A.L."/>
            <person name="Watervoot N.F."/>
            <person name="Auber R.P."/>
            <person name="Gonzalez D.J."/>
            <person name="Wisecaver J.H."/>
            <person name="Moore B.S."/>
        </authorList>
    </citation>
    <scope>NUCLEOTIDE SEQUENCE [LARGE SCALE GENOMIC DNA]</scope>
    <source>
        <strain evidence="1 2">12B1</strain>
    </source>
</reference>
<protein>
    <submittedName>
        <fullName evidence="1">Uncharacterized protein</fullName>
    </submittedName>
</protein>
<dbReference type="EMBL" id="JBGBPQ010000005">
    <property type="protein sequence ID" value="KAL1524580.1"/>
    <property type="molecule type" value="Genomic_DNA"/>
</dbReference>
<dbReference type="Proteomes" id="UP001515480">
    <property type="component" value="Unassembled WGS sequence"/>
</dbReference>
<dbReference type="AlphaFoldDB" id="A0AB34JRT8"/>
<organism evidence="1 2">
    <name type="scientific">Prymnesium parvum</name>
    <name type="common">Toxic golden alga</name>
    <dbReference type="NCBI Taxonomy" id="97485"/>
    <lineage>
        <taxon>Eukaryota</taxon>
        <taxon>Haptista</taxon>
        <taxon>Haptophyta</taxon>
        <taxon>Prymnesiophyceae</taxon>
        <taxon>Prymnesiales</taxon>
        <taxon>Prymnesiaceae</taxon>
        <taxon>Prymnesium</taxon>
    </lineage>
</organism>
<proteinExistence type="predicted"/>
<comment type="caution">
    <text evidence="1">The sequence shown here is derived from an EMBL/GenBank/DDBJ whole genome shotgun (WGS) entry which is preliminary data.</text>
</comment>
<accession>A0AB34JRT8</accession>
<sequence length="204" mass="22626">MHSHSPIWTLIEEADPLPLQAAASAGSSDVHFWSHALHPVTQSTPLQLIVPRVAQYGVAVPSLNDFLVTTRWMIERGADPHAVAPATCTGAVSLRFQAKESVVEVSHAHMSALTLAVAVLRSEMRESQLNRIRPQDYDWTQAMEALTKLIEVFCTVTRPVAERLFVDSSVVKMWERYLCHPSPSVRAGISFAFPPMPQSQWNSS</sequence>
<evidence type="ECO:0000313" key="1">
    <source>
        <dbReference type="EMBL" id="KAL1524580.1"/>
    </source>
</evidence>
<gene>
    <name evidence="1" type="ORF">AB1Y20_019470</name>
</gene>
<evidence type="ECO:0000313" key="2">
    <source>
        <dbReference type="Proteomes" id="UP001515480"/>
    </source>
</evidence>
<name>A0AB34JRT8_PRYPA</name>
<keyword evidence="2" id="KW-1185">Reference proteome</keyword>